<evidence type="ECO:0000313" key="10">
    <source>
        <dbReference type="EMBL" id="KAL3880778.1"/>
    </source>
</evidence>
<dbReference type="Pfam" id="PF00576">
    <property type="entry name" value="Transthyretin"/>
    <property type="match status" value="1"/>
</dbReference>
<feature type="domain" description="Transthyretin/hydroxyisourate hydrolase" evidence="9">
    <location>
        <begin position="49"/>
        <end position="161"/>
    </location>
</feature>
<gene>
    <name evidence="10" type="ORF">ACJMK2_032989</name>
</gene>
<dbReference type="GO" id="GO:0033971">
    <property type="term" value="F:hydroxyisourate hydrolase activity"/>
    <property type="evidence" value="ECO:0007669"/>
    <property type="project" value="UniProtKB-EC"/>
</dbReference>
<dbReference type="GO" id="GO:0006144">
    <property type="term" value="P:purine nucleobase metabolic process"/>
    <property type="evidence" value="ECO:0007669"/>
    <property type="project" value="UniProtKB-KW"/>
</dbReference>
<feature type="binding site" evidence="8">
    <location>
        <position position="159"/>
    </location>
    <ligand>
        <name>substrate</name>
    </ligand>
</feature>
<dbReference type="CDD" id="cd05822">
    <property type="entry name" value="TLP_HIUase"/>
    <property type="match status" value="1"/>
</dbReference>
<comment type="catalytic activity">
    <reaction evidence="1">
        <text>5-hydroxyisourate + H2O = 5-hydroxy-2-oxo-4-ureido-2,5-dihydro-1H-imidazole-5-carboxylate + H(+)</text>
        <dbReference type="Rhea" id="RHEA:23736"/>
        <dbReference type="ChEBI" id="CHEBI:15377"/>
        <dbReference type="ChEBI" id="CHEBI:15378"/>
        <dbReference type="ChEBI" id="CHEBI:18072"/>
        <dbReference type="ChEBI" id="CHEBI:58639"/>
        <dbReference type="EC" id="3.5.2.17"/>
    </reaction>
</comment>
<dbReference type="PROSITE" id="PS00769">
    <property type="entry name" value="TRANSTHYRETIN_2"/>
    <property type="match status" value="1"/>
</dbReference>
<dbReference type="SUPFAM" id="SSF49472">
    <property type="entry name" value="Transthyretin (synonym: prealbumin)"/>
    <property type="match status" value="1"/>
</dbReference>
<dbReference type="EMBL" id="JBJQND010000004">
    <property type="protein sequence ID" value="KAL3880778.1"/>
    <property type="molecule type" value="Genomic_DNA"/>
</dbReference>
<organism evidence="10 11">
    <name type="scientific">Sinanodonta woodiana</name>
    <name type="common">Chinese pond mussel</name>
    <name type="synonym">Anodonta woodiana</name>
    <dbReference type="NCBI Taxonomy" id="1069815"/>
    <lineage>
        <taxon>Eukaryota</taxon>
        <taxon>Metazoa</taxon>
        <taxon>Spiralia</taxon>
        <taxon>Lophotrochozoa</taxon>
        <taxon>Mollusca</taxon>
        <taxon>Bivalvia</taxon>
        <taxon>Autobranchia</taxon>
        <taxon>Heteroconchia</taxon>
        <taxon>Palaeoheterodonta</taxon>
        <taxon>Unionida</taxon>
        <taxon>Unionoidea</taxon>
        <taxon>Unionidae</taxon>
        <taxon>Unioninae</taxon>
        <taxon>Sinanodonta</taxon>
    </lineage>
</organism>
<evidence type="ECO:0000256" key="6">
    <source>
        <dbReference type="ARBA" id="ARBA00022631"/>
    </source>
</evidence>
<keyword evidence="7" id="KW-0378">Hydrolase</keyword>
<name>A0ABD3X713_SINWO</name>
<comment type="caution">
    <text evidence="10">The sequence shown here is derived from an EMBL/GenBank/DDBJ whole genome shotgun (WGS) entry which is preliminary data.</text>
</comment>
<dbReference type="InterPro" id="IPR023419">
    <property type="entry name" value="Transthyretin_CS"/>
</dbReference>
<comment type="similarity">
    <text evidence="3">Belongs to the transthyretin family. 5-hydroxyisourate hydrolase subfamily.</text>
</comment>
<sequence length="162" mass="18471">MLSPKIVHASQFVTLELSSKKERLETTLRHLNRTEAKQNLTKITMSSGGVVPPLTTHILDTARGVPAANVPMILYIREVDGSWRQLEAGYTNHDGRGGFLRDLNWQEAVYKLYFDTDKYFKNSGVTGFYPYVEVVFQIRDPSQHYHVPLLLSPYGYSTYRGS</sequence>
<evidence type="ECO:0000256" key="7">
    <source>
        <dbReference type="ARBA" id="ARBA00022801"/>
    </source>
</evidence>
<keyword evidence="6" id="KW-0659">Purine metabolism</keyword>
<proteinExistence type="inferred from homology"/>
<dbReference type="InterPro" id="IPR000895">
    <property type="entry name" value="Transthyretin/HIU_hydrolase"/>
</dbReference>
<dbReference type="NCBIfam" id="TIGR02962">
    <property type="entry name" value="hdxy_isourate"/>
    <property type="match status" value="1"/>
</dbReference>
<evidence type="ECO:0000256" key="2">
    <source>
        <dbReference type="ARBA" id="ARBA00002704"/>
    </source>
</evidence>
<feature type="binding site" evidence="8">
    <location>
        <position position="57"/>
    </location>
    <ligand>
        <name>substrate</name>
    </ligand>
</feature>
<dbReference type="AlphaFoldDB" id="A0ABD3X713"/>
<dbReference type="Proteomes" id="UP001634394">
    <property type="component" value="Unassembled WGS sequence"/>
</dbReference>
<dbReference type="Gene3D" id="2.60.40.180">
    <property type="entry name" value="Transthyretin/hydroxyisourate hydrolase domain"/>
    <property type="match status" value="1"/>
</dbReference>
<evidence type="ECO:0000256" key="3">
    <source>
        <dbReference type="ARBA" id="ARBA00009850"/>
    </source>
</evidence>
<dbReference type="InterPro" id="IPR036817">
    <property type="entry name" value="Transthyretin/HIU_hydrolase_sf"/>
</dbReference>
<evidence type="ECO:0000259" key="9">
    <source>
        <dbReference type="SMART" id="SM00095"/>
    </source>
</evidence>
<keyword evidence="11" id="KW-1185">Reference proteome</keyword>
<evidence type="ECO:0000256" key="4">
    <source>
        <dbReference type="ARBA" id="ARBA00011881"/>
    </source>
</evidence>
<accession>A0ABD3X713</accession>
<dbReference type="InterPro" id="IPR014306">
    <property type="entry name" value="Hydroxyisourate_hydrolase"/>
</dbReference>
<evidence type="ECO:0000256" key="1">
    <source>
        <dbReference type="ARBA" id="ARBA00001043"/>
    </source>
</evidence>
<dbReference type="SMART" id="SM00095">
    <property type="entry name" value="TR_THY"/>
    <property type="match status" value="1"/>
</dbReference>
<dbReference type="InterPro" id="IPR023416">
    <property type="entry name" value="Transthyretin/HIU_hydrolase_d"/>
</dbReference>
<feature type="binding site" evidence="8">
    <location>
        <position position="96"/>
    </location>
    <ligand>
        <name>substrate</name>
    </ligand>
</feature>
<dbReference type="PANTHER" id="PTHR10395">
    <property type="entry name" value="URICASE AND TRANSTHYRETIN-RELATED"/>
    <property type="match status" value="1"/>
</dbReference>
<evidence type="ECO:0000313" key="11">
    <source>
        <dbReference type="Proteomes" id="UP001634394"/>
    </source>
</evidence>
<dbReference type="EMBL" id="JBJQND010000004">
    <property type="protein sequence ID" value="KAL3880777.1"/>
    <property type="molecule type" value="Genomic_DNA"/>
</dbReference>
<dbReference type="PRINTS" id="PR00189">
    <property type="entry name" value="TRNSTHYRETIN"/>
</dbReference>
<dbReference type="PANTHER" id="PTHR10395:SF7">
    <property type="entry name" value="5-HYDROXYISOURATE HYDROLASE"/>
    <property type="match status" value="1"/>
</dbReference>
<dbReference type="EC" id="3.5.2.17" evidence="5"/>
<protein>
    <recommendedName>
        <fullName evidence="5">hydroxyisourate hydrolase</fullName>
        <ecNumber evidence="5">3.5.2.17</ecNumber>
    </recommendedName>
</protein>
<comment type="subunit">
    <text evidence="4">Homotetramer.</text>
</comment>
<evidence type="ECO:0000256" key="5">
    <source>
        <dbReference type="ARBA" id="ARBA00012609"/>
    </source>
</evidence>
<reference evidence="10 11" key="1">
    <citation type="submission" date="2024-11" db="EMBL/GenBank/DDBJ databases">
        <title>Chromosome-level genome assembly of the freshwater bivalve Anodonta woodiana.</title>
        <authorList>
            <person name="Chen X."/>
        </authorList>
    </citation>
    <scope>NUCLEOTIDE SEQUENCE [LARGE SCALE GENOMIC DNA]</scope>
    <source>
        <strain evidence="10">MN2024</strain>
        <tissue evidence="10">Gills</tissue>
    </source>
</reference>
<comment type="function">
    <text evidence="2">Catalyzes the hydrolysis of 5-hydroxyisourate (HIU) to 2-oxo-4-hydroxy-4-carboxy-5-ureidoimidazoline (OHCU).</text>
</comment>
<evidence type="ECO:0000256" key="8">
    <source>
        <dbReference type="PIRSR" id="PIRSR600895-51"/>
    </source>
</evidence>